<gene>
    <name evidence="1" type="primary">orf114</name>
</gene>
<keyword evidence="1" id="KW-0496">Mitochondrion</keyword>
<proteinExistence type="predicted"/>
<organism evidence="1">
    <name type="scientific">Clavaria fumosa</name>
    <dbReference type="NCBI Taxonomy" id="264083"/>
    <lineage>
        <taxon>Eukaryota</taxon>
        <taxon>Fungi</taxon>
        <taxon>Dikarya</taxon>
        <taxon>Basidiomycota</taxon>
        <taxon>Agaricomycotina</taxon>
        <taxon>Agaricomycetes</taxon>
        <taxon>Agaricomycetidae</taxon>
        <taxon>Agaricales</taxon>
        <taxon>Clavariineae</taxon>
        <taxon>Clavariaceae</taxon>
        <taxon>Clavaria</taxon>
    </lineage>
</organism>
<name>A0A7T3PCT7_9AGAR</name>
<evidence type="ECO:0000313" key="1">
    <source>
        <dbReference type="EMBL" id="QPZ51079.1"/>
    </source>
</evidence>
<geneLocation type="mitochondrion" evidence="1"/>
<dbReference type="EMBL" id="MT114157">
    <property type="protein sequence ID" value="QPZ51079.1"/>
    <property type="molecule type" value="Genomic_DNA"/>
</dbReference>
<accession>A0A7T3PCT7</accession>
<dbReference type="RefSeq" id="YP_010130177.1">
    <property type="nucleotide sequence ID" value="NC_056336.1"/>
</dbReference>
<dbReference type="AlphaFoldDB" id="A0A7T3PCT7"/>
<dbReference type="GeneID" id="65338489"/>
<reference evidence="1" key="1">
    <citation type="journal article" date="2020" name="IMA Fungus">
        <title>The 256 kb mitochondrial genome of Clavaria fumosa is the largest among phylum Basidiomycota and is rich in introns and intronic ORFs.</title>
        <authorList>
            <person name="Wang X."/>
            <person name="Wang Y."/>
            <person name="Yao W."/>
            <person name="Shen J."/>
            <person name="Chen M."/>
            <person name="Gao M."/>
            <person name="Ren J."/>
            <person name="Li Q."/>
            <person name="Liu N."/>
        </authorList>
    </citation>
    <scope>NUCLEOTIDE SEQUENCE</scope>
</reference>
<sequence>MKHYPVDFDKSKILFKYRIIKIESDISQKEIIRRLSELTFEKSAKSLLHSMEFHTKNNILLKGEILPFNMTNYGYKIKPDSHIFDVFMLEKDVILFDEKLFSPLGSKDFKYLIY</sequence>
<protein>
    <submittedName>
        <fullName evidence="1">Uncharacterized protein</fullName>
    </submittedName>
</protein>